<feature type="repeat" description="TPR" evidence="3">
    <location>
        <begin position="194"/>
        <end position="227"/>
    </location>
</feature>
<evidence type="ECO:0000313" key="7">
    <source>
        <dbReference type="Proteomes" id="UP000434850"/>
    </source>
</evidence>
<dbReference type="SMART" id="SM00028">
    <property type="entry name" value="TPR"/>
    <property type="match status" value="7"/>
</dbReference>
<protein>
    <submittedName>
        <fullName evidence="6">Tetratricopeptide repeat protein</fullName>
    </submittedName>
</protein>
<proteinExistence type="predicted"/>
<dbReference type="InterPro" id="IPR051012">
    <property type="entry name" value="CellSynth/LPSAsmb/PSIAsmb"/>
</dbReference>
<dbReference type="InterPro" id="IPR019734">
    <property type="entry name" value="TPR_rpt"/>
</dbReference>
<name>A0A6I4IQW5_9SPHI</name>
<evidence type="ECO:0000256" key="4">
    <source>
        <dbReference type="SAM" id="MobiDB-lite"/>
    </source>
</evidence>
<dbReference type="Proteomes" id="UP000434850">
    <property type="component" value="Unassembled WGS sequence"/>
</dbReference>
<feature type="compositionally biased region" description="Basic residues" evidence="4">
    <location>
        <begin position="556"/>
        <end position="567"/>
    </location>
</feature>
<keyword evidence="5" id="KW-0732">Signal</keyword>
<dbReference type="PROSITE" id="PS50005">
    <property type="entry name" value="TPR"/>
    <property type="match status" value="3"/>
</dbReference>
<feature type="repeat" description="TPR" evidence="3">
    <location>
        <begin position="160"/>
        <end position="193"/>
    </location>
</feature>
<dbReference type="RefSeq" id="WP_157542765.1">
    <property type="nucleotide sequence ID" value="NZ_WQLA01000006.1"/>
</dbReference>
<sequence>MKNMISKAAVAATGLVFIGSNVFAQSLADAKKAIDAEQYQKAKSMLKNLTATQANKDENFFYLGWVYLEQDYVDSAKAVFTKGIAANPKSALNYAGLGAVARLSKDQAGAQSNFNQAITLAGKETKPFQYVGEAYLLGEPDGNAAIAVLQKGLAVSAKDPELYIALGDAYRTQLKNTDAVKAYEDALKINPKAAAAKVATGVVWRQANNWDASEEEFKAALAIDPNFGPAYREWAETDIRWAQKVPTQASAKVNEAVEKYSKFLSLTDNSVESRLRYADFLYQAGKFKELQTEATALSQMPNANARAYRYLAYSAFENGDSATAQSAMNSWMTKADPKRIIPYDYYYQGRIQLKAKDTTAALQTLEKTVKLDTTQGDLYADIAKIYYAKRQYEKAGDAYRQYVSKSKKATLNDYFSEGFSYYFAYGDQLASKATPKPVADTMLLAKADSAFAYIQSKVPTPNTTVTLYRARLYDLKEKDRNNIQGFAKPYYEKLIEVTKAKETVAEADKKNLAEAYAYLGAFAEYKEKDMAKATENYTKARENDPNNAQASNFFNRKNKPAAKGKGK</sequence>
<dbReference type="EMBL" id="WQLA01000006">
    <property type="protein sequence ID" value="MVN92453.1"/>
    <property type="molecule type" value="Genomic_DNA"/>
</dbReference>
<dbReference type="OrthoDB" id="638548at2"/>
<dbReference type="PANTHER" id="PTHR45586">
    <property type="entry name" value="TPR REPEAT-CONTAINING PROTEIN PA4667"/>
    <property type="match status" value="1"/>
</dbReference>
<organism evidence="6 7">
    <name type="scientific">Mucilaginibacter aquatilis</name>
    <dbReference type="NCBI Taxonomy" id="1517760"/>
    <lineage>
        <taxon>Bacteria</taxon>
        <taxon>Pseudomonadati</taxon>
        <taxon>Bacteroidota</taxon>
        <taxon>Sphingobacteriia</taxon>
        <taxon>Sphingobacteriales</taxon>
        <taxon>Sphingobacteriaceae</taxon>
        <taxon>Mucilaginibacter</taxon>
    </lineage>
</organism>
<dbReference type="Gene3D" id="1.25.40.10">
    <property type="entry name" value="Tetratricopeptide repeat domain"/>
    <property type="match status" value="3"/>
</dbReference>
<evidence type="ECO:0000256" key="2">
    <source>
        <dbReference type="ARBA" id="ARBA00022803"/>
    </source>
</evidence>
<keyword evidence="7" id="KW-1185">Reference proteome</keyword>
<reference evidence="6 7" key="1">
    <citation type="submission" date="2019-12" db="EMBL/GenBank/DDBJ databases">
        <title>Mucilaginibacter sp. HME9299 genome sequencing and assembly.</title>
        <authorList>
            <person name="Kang H."/>
            <person name="Kim H."/>
            <person name="Joh K."/>
        </authorList>
    </citation>
    <scope>NUCLEOTIDE SEQUENCE [LARGE SCALE GENOMIC DNA]</scope>
    <source>
        <strain evidence="6 7">HME9299</strain>
    </source>
</reference>
<evidence type="ECO:0000256" key="3">
    <source>
        <dbReference type="PROSITE-ProRule" id="PRU00339"/>
    </source>
</evidence>
<dbReference type="Pfam" id="PF13432">
    <property type="entry name" value="TPR_16"/>
    <property type="match status" value="1"/>
</dbReference>
<feature type="chain" id="PRO_5026259900" evidence="5">
    <location>
        <begin position="25"/>
        <end position="567"/>
    </location>
</feature>
<feature type="signal peptide" evidence="5">
    <location>
        <begin position="1"/>
        <end position="24"/>
    </location>
</feature>
<feature type="region of interest" description="Disordered" evidence="4">
    <location>
        <begin position="539"/>
        <end position="567"/>
    </location>
</feature>
<dbReference type="PANTHER" id="PTHR45586:SF1">
    <property type="entry name" value="LIPOPOLYSACCHARIDE ASSEMBLY PROTEIN B"/>
    <property type="match status" value="1"/>
</dbReference>
<accession>A0A6I4IQW5</accession>
<evidence type="ECO:0000313" key="6">
    <source>
        <dbReference type="EMBL" id="MVN92453.1"/>
    </source>
</evidence>
<feature type="compositionally biased region" description="Polar residues" evidence="4">
    <location>
        <begin position="545"/>
        <end position="555"/>
    </location>
</feature>
<dbReference type="InterPro" id="IPR011990">
    <property type="entry name" value="TPR-like_helical_dom_sf"/>
</dbReference>
<keyword evidence="2 3" id="KW-0802">TPR repeat</keyword>
<comment type="caution">
    <text evidence="6">The sequence shown here is derived from an EMBL/GenBank/DDBJ whole genome shotgun (WGS) entry which is preliminary data.</text>
</comment>
<dbReference type="SUPFAM" id="SSF48452">
    <property type="entry name" value="TPR-like"/>
    <property type="match status" value="2"/>
</dbReference>
<dbReference type="AlphaFoldDB" id="A0A6I4IQW5"/>
<keyword evidence="1" id="KW-0677">Repeat</keyword>
<evidence type="ECO:0000256" key="5">
    <source>
        <dbReference type="SAM" id="SignalP"/>
    </source>
</evidence>
<evidence type="ECO:0000256" key="1">
    <source>
        <dbReference type="ARBA" id="ARBA00022737"/>
    </source>
</evidence>
<gene>
    <name evidence="6" type="ORF">GO816_15050</name>
</gene>
<feature type="repeat" description="TPR" evidence="3">
    <location>
        <begin position="57"/>
        <end position="90"/>
    </location>
</feature>